<comment type="subcellular location">
    <subcellularLocation>
        <location evidence="1">Membrane</location>
        <topology evidence="1">Multi-pass membrane protein</topology>
    </subcellularLocation>
</comment>
<dbReference type="PANTHER" id="PTHR37422:SF13">
    <property type="entry name" value="LIPOPOLYSACCHARIDE BIOSYNTHESIS PROTEIN PA4999-RELATED"/>
    <property type="match status" value="1"/>
</dbReference>
<sequence length="668" mass="74868">MSWPAKVIRICFHLLLVLVPLIFLPNNSELFEFNKIVATYSLTSVIVFAWVSDMIFQRKIIFRRSLLDWPILLFLASQLLSFFFSINQQISLLGYYSRFNGGLLSLVSYSLLYWSFVTYMDRKSTLTNLKFALLAAFLVSLYGAAQHMGIDAHIWVQDVQNRVFSTLGQPNWLASYLIALVFIPLSWLTSKKGGYFHLFLFALLFVCLIYTKSRSGMLAFGLSWLVFWGLTIKQSGIKTVKNYLAVIAWLSVIVFPLLISNPFRDYLFPPTNTSPPVKTPTGTVLESGGTNSEAIRKIVWTGAVRAWLSSNQTILIGTGPETFTMAYYQNRPPEHNATSEWELLYNKAHNEFLNYLTTTGILGLGSYLVLLVVMGYVLIRSVLIPPPAPLASKSDHAKKIDPTYSNLSLALLAGWLTIPFTNFWGFSVVPVQILMFLLPAISLSFQRDPPVPLPPSENSFRNVFLFLIALCAAGYVQLMLARYWLADTKYSGGQTDLRAFALTQEVSYIVSAYQKLNQAYELNSSEPAISSELALATAYMSVLTSDSDASTSAGLKKITEFLINKSISANPHHPNYYKSASKAAIILSTVNPEMLDSAAKYLLTASEISPTDPRIPYNLGVIYKYQEQFPKAKAEFENSLKLKPDFADPKLQLEEIASQSAKIDSWPE</sequence>
<keyword evidence="4 6" id="KW-0472">Membrane</keyword>
<protein>
    <recommendedName>
        <fullName evidence="7">O-antigen ligase-related domain-containing protein</fullName>
    </recommendedName>
</protein>
<keyword evidence="3 6" id="KW-1133">Transmembrane helix</keyword>
<evidence type="ECO:0000256" key="6">
    <source>
        <dbReference type="SAM" id="Phobius"/>
    </source>
</evidence>
<reference evidence="8 9" key="1">
    <citation type="journal article" date="2016" name="Nat. Commun.">
        <title>Thousands of microbial genomes shed light on interconnected biogeochemical processes in an aquifer system.</title>
        <authorList>
            <person name="Anantharaman K."/>
            <person name="Brown C.T."/>
            <person name="Hug L.A."/>
            <person name="Sharon I."/>
            <person name="Castelle C.J."/>
            <person name="Probst A.J."/>
            <person name="Thomas B.C."/>
            <person name="Singh A."/>
            <person name="Wilkins M.J."/>
            <person name="Karaoz U."/>
            <person name="Brodie E.L."/>
            <person name="Williams K.H."/>
            <person name="Hubbard S.S."/>
            <person name="Banfield J.F."/>
        </authorList>
    </citation>
    <scope>NUCLEOTIDE SEQUENCE [LARGE SCALE GENOMIC DNA]</scope>
</reference>
<evidence type="ECO:0000256" key="1">
    <source>
        <dbReference type="ARBA" id="ARBA00004141"/>
    </source>
</evidence>
<keyword evidence="5" id="KW-0802">TPR repeat</keyword>
<evidence type="ECO:0000313" key="8">
    <source>
        <dbReference type="EMBL" id="OGD09460.1"/>
    </source>
</evidence>
<feature type="transmembrane region" description="Helical" evidence="6">
    <location>
        <begin position="400"/>
        <end position="418"/>
    </location>
</feature>
<feature type="transmembrane region" description="Helical" evidence="6">
    <location>
        <begin position="217"/>
        <end position="232"/>
    </location>
</feature>
<dbReference type="InterPro" id="IPR019734">
    <property type="entry name" value="TPR_rpt"/>
</dbReference>
<feature type="domain" description="O-antigen ligase-related" evidence="7">
    <location>
        <begin position="199"/>
        <end position="367"/>
    </location>
</feature>
<evidence type="ECO:0000256" key="5">
    <source>
        <dbReference type="PROSITE-ProRule" id="PRU00339"/>
    </source>
</evidence>
<dbReference type="AlphaFoldDB" id="A0A1F4ZT80"/>
<keyword evidence="2 6" id="KW-0812">Transmembrane</keyword>
<feature type="transmembrane region" description="Helical" evidence="6">
    <location>
        <begin position="36"/>
        <end position="55"/>
    </location>
</feature>
<evidence type="ECO:0000313" key="9">
    <source>
        <dbReference type="Proteomes" id="UP000176424"/>
    </source>
</evidence>
<gene>
    <name evidence="8" type="ORF">A2397_02115</name>
</gene>
<feature type="transmembrane region" description="Helical" evidence="6">
    <location>
        <begin position="131"/>
        <end position="150"/>
    </location>
</feature>
<feature type="transmembrane region" description="Helical" evidence="6">
    <location>
        <begin position="7"/>
        <end position="24"/>
    </location>
</feature>
<dbReference type="SUPFAM" id="SSF48452">
    <property type="entry name" value="TPR-like"/>
    <property type="match status" value="1"/>
</dbReference>
<dbReference type="STRING" id="1797263.A2397_02115"/>
<dbReference type="PANTHER" id="PTHR37422">
    <property type="entry name" value="TEICHURONIC ACID BIOSYNTHESIS PROTEIN TUAE"/>
    <property type="match status" value="1"/>
</dbReference>
<evidence type="ECO:0000256" key="3">
    <source>
        <dbReference type="ARBA" id="ARBA00022989"/>
    </source>
</evidence>
<dbReference type="Pfam" id="PF04932">
    <property type="entry name" value="Wzy_C"/>
    <property type="match status" value="1"/>
</dbReference>
<proteinExistence type="predicted"/>
<dbReference type="InterPro" id="IPR011990">
    <property type="entry name" value="TPR-like_helical_dom_sf"/>
</dbReference>
<feature type="transmembrane region" description="Helical" evidence="6">
    <location>
        <begin position="170"/>
        <end position="188"/>
    </location>
</feature>
<evidence type="ECO:0000256" key="4">
    <source>
        <dbReference type="ARBA" id="ARBA00023136"/>
    </source>
</evidence>
<organism evidence="8 9">
    <name type="scientific">Candidatus Amesbacteria bacterium RIFOXYB1_FULL_44_23</name>
    <dbReference type="NCBI Taxonomy" id="1797263"/>
    <lineage>
        <taxon>Bacteria</taxon>
        <taxon>Candidatus Amesiibacteriota</taxon>
    </lineage>
</organism>
<dbReference type="GO" id="GO:0016020">
    <property type="term" value="C:membrane"/>
    <property type="evidence" value="ECO:0007669"/>
    <property type="project" value="UniProtKB-SubCell"/>
</dbReference>
<feature type="transmembrane region" description="Helical" evidence="6">
    <location>
        <begin position="244"/>
        <end position="263"/>
    </location>
</feature>
<feature type="transmembrane region" description="Helical" evidence="6">
    <location>
        <begin position="67"/>
        <end position="87"/>
    </location>
</feature>
<feature type="transmembrane region" description="Helical" evidence="6">
    <location>
        <begin position="99"/>
        <end position="119"/>
    </location>
</feature>
<accession>A0A1F4ZT80</accession>
<dbReference type="PROSITE" id="PS50005">
    <property type="entry name" value="TPR"/>
    <property type="match status" value="1"/>
</dbReference>
<feature type="transmembrane region" description="Helical" evidence="6">
    <location>
        <begin position="195"/>
        <end position="211"/>
    </location>
</feature>
<dbReference type="InterPro" id="IPR007016">
    <property type="entry name" value="O-antigen_ligase-rel_domated"/>
</dbReference>
<feature type="transmembrane region" description="Helical" evidence="6">
    <location>
        <begin position="463"/>
        <end position="485"/>
    </location>
</feature>
<name>A0A1F4ZT80_9BACT</name>
<dbReference type="InterPro" id="IPR051533">
    <property type="entry name" value="WaaL-like"/>
</dbReference>
<evidence type="ECO:0000259" key="7">
    <source>
        <dbReference type="Pfam" id="PF04932"/>
    </source>
</evidence>
<feature type="repeat" description="TPR" evidence="5">
    <location>
        <begin position="613"/>
        <end position="646"/>
    </location>
</feature>
<dbReference type="Gene3D" id="1.25.40.10">
    <property type="entry name" value="Tetratricopeptide repeat domain"/>
    <property type="match status" value="1"/>
</dbReference>
<dbReference type="Proteomes" id="UP000176424">
    <property type="component" value="Unassembled WGS sequence"/>
</dbReference>
<evidence type="ECO:0000256" key="2">
    <source>
        <dbReference type="ARBA" id="ARBA00022692"/>
    </source>
</evidence>
<comment type="caution">
    <text evidence="8">The sequence shown here is derived from an EMBL/GenBank/DDBJ whole genome shotgun (WGS) entry which is preliminary data.</text>
</comment>
<feature type="transmembrane region" description="Helical" evidence="6">
    <location>
        <begin position="352"/>
        <end position="379"/>
    </location>
</feature>
<dbReference type="EMBL" id="MEXR01000032">
    <property type="protein sequence ID" value="OGD09460.1"/>
    <property type="molecule type" value="Genomic_DNA"/>
</dbReference>